<evidence type="ECO:0000256" key="1">
    <source>
        <dbReference type="SAM" id="Phobius"/>
    </source>
</evidence>
<dbReference type="CDD" id="cd01324">
    <property type="entry name" value="cbb3_Oxidase_CcoQ"/>
    <property type="match status" value="1"/>
</dbReference>
<evidence type="ECO:0000313" key="2">
    <source>
        <dbReference type="EMBL" id="SEA72809.1"/>
    </source>
</evidence>
<proteinExistence type="predicted"/>
<gene>
    <name evidence="2" type="ORF">SAMN05444370_11070</name>
</gene>
<dbReference type="Proteomes" id="UP000198703">
    <property type="component" value="Unassembled WGS sequence"/>
</dbReference>
<protein>
    <submittedName>
        <fullName evidence="2">Cytochrome c oxidase cbb3-type subunit 4</fullName>
    </submittedName>
</protein>
<evidence type="ECO:0000313" key="3">
    <source>
        <dbReference type="Proteomes" id="UP000198703"/>
    </source>
</evidence>
<keyword evidence="1" id="KW-0472">Membrane</keyword>
<dbReference type="Pfam" id="PF05545">
    <property type="entry name" value="FixQ"/>
    <property type="match status" value="1"/>
</dbReference>
<dbReference type="RefSeq" id="WP_093254623.1">
    <property type="nucleotide sequence ID" value="NZ_FNQM01000010.1"/>
</dbReference>
<dbReference type="AlphaFoldDB" id="A0A1H4DJZ7"/>
<organism evidence="2 3">
    <name type="scientific">Rubrimonas cliftonensis</name>
    <dbReference type="NCBI Taxonomy" id="89524"/>
    <lineage>
        <taxon>Bacteria</taxon>
        <taxon>Pseudomonadati</taxon>
        <taxon>Pseudomonadota</taxon>
        <taxon>Alphaproteobacteria</taxon>
        <taxon>Rhodobacterales</taxon>
        <taxon>Paracoccaceae</taxon>
        <taxon>Rubrimonas</taxon>
    </lineage>
</organism>
<accession>A0A1H4DJZ7</accession>
<keyword evidence="1" id="KW-0812">Transmembrane</keyword>
<keyword evidence="1" id="KW-1133">Transmembrane helix</keyword>
<keyword evidence="3" id="KW-1185">Reference proteome</keyword>
<sequence length="65" mass="7408">METYTAMRAFADSWGLLAMLLFFLGVCLRLLSPRARRDAQDAAQIPFRDPDAYDRNALDRAEKDA</sequence>
<dbReference type="STRING" id="89524.SAMN05444370_11070"/>
<reference evidence="2 3" key="1">
    <citation type="submission" date="2016-10" db="EMBL/GenBank/DDBJ databases">
        <authorList>
            <person name="de Groot N.N."/>
        </authorList>
    </citation>
    <scope>NUCLEOTIDE SEQUENCE [LARGE SCALE GENOMIC DNA]</scope>
    <source>
        <strain evidence="2 3">DSM 15345</strain>
    </source>
</reference>
<dbReference type="EMBL" id="FNQM01000010">
    <property type="protein sequence ID" value="SEA72809.1"/>
    <property type="molecule type" value="Genomic_DNA"/>
</dbReference>
<dbReference type="InterPro" id="IPR008621">
    <property type="entry name" value="Cbb3-typ_cyt_oxidase_comp"/>
</dbReference>
<feature type="transmembrane region" description="Helical" evidence="1">
    <location>
        <begin position="14"/>
        <end position="31"/>
    </location>
</feature>
<name>A0A1H4DJZ7_9RHOB</name>